<feature type="compositionally biased region" description="Basic residues" evidence="9">
    <location>
        <begin position="812"/>
        <end position="825"/>
    </location>
</feature>
<dbReference type="CDD" id="cd23767">
    <property type="entry name" value="IQCD"/>
    <property type="match status" value="1"/>
</dbReference>
<dbReference type="InterPro" id="IPR015940">
    <property type="entry name" value="UBA"/>
</dbReference>
<dbReference type="PROSITE" id="PS50030">
    <property type="entry name" value="UBA"/>
    <property type="match status" value="1"/>
</dbReference>
<keyword evidence="3 8" id="KW-0779">Telomere</keyword>
<dbReference type="SUPFAM" id="SSF46774">
    <property type="entry name" value="ARID-like"/>
    <property type="match status" value="1"/>
</dbReference>
<dbReference type="GO" id="GO:0042162">
    <property type="term" value="F:telomeric DNA binding"/>
    <property type="evidence" value="ECO:0007669"/>
    <property type="project" value="TreeGrafter"/>
</dbReference>
<dbReference type="GO" id="GO:0070187">
    <property type="term" value="C:shelterin complex"/>
    <property type="evidence" value="ECO:0007669"/>
    <property type="project" value="TreeGrafter"/>
</dbReference>
<dbReference type="AlphaFoldDB" id="A0AAV9G999"/>
<dbReference type="InterPro" id="IPR039595">
    <property type="entry name" value="TE2IP/Rap1"/>
</dbReference>
<evidence type="ECO:0000313" key="13">
    <source>
        <dbReference type="Proteomes" id="UP001321760"/>
    </source>
</evidence>
<reference evidence="12" key="1">
    <citation type="journal article" date="2023" name="Mol. Phylogenet. Evol.">
        <title>Genome-scale phylogeny and comparative genomics of the fungal order Sordariales.</title>
        <authorList>
            <person name="Hensen N."/>
            <person name="Bonometti L."/>
            <person name="Westerberg I."/>
            <person name="Brannstrom I.O."/>
            <person name="Guillou S."/>
            <person name="Cros-Aarteil S."/>
            <person name="Calhoun S."/>
            <person name="Haridas S."/>
            <person name="Kuo A."/>
            <person name="Mondo S."/>
            <person name="Pangilinan J."/>
            <person name="Riley R."/>
            <person name="LaButti K."/>
            <person name="Andreopoulos B."/>
            <person name="Lipzen A."/>
            <person name="Chen C."/>
            <person name="Yan M."/>
            <person name="Daum C."/>
            <person name="Ng V."/>
            <person name="Clum A."/>
            <person name="Steindorff A."/>
            <person name="Ohm R.A."/>
            <person name="Martin F."/>
            <person name="Silar P."/>
            <person name="Natvig D.O."/>
            <person name="Lalanne C."/>
            <person name="Gautier V."/>
            <person name="Ament-Velasquez S.L."/>
            <person name="Kruys A."/>
            <person name="Hutchinson M.I."/>
            <person name="Powell A.J."/>
            <person name="Barry K."/>
            <person name="Miller A.N."/>
            <person name="Grigoriev I.V."/>
            <person name="Debuchy R."/>
            <person name="Gladieux P."/>
            <person name="Hiltunen Thoren M."/>
            <person name="Johannesson H."/>
        </authorList>
    </citation>
    <scope>NUCLEOTIDE SEQUENCE</scope>
    <source>
        <strain evidence="12">PSN243</strain>
    </source>
</reference>
<evidence type="ECO:0000256" key="9">
    <source>
        <dbReference type="SAM" id="MobiDB-lite"/>
    </source>
</evidence>
<dbReference type="CDD" id="cd16100">
    <property type="entry name" value="ARID"/>
    <property type="match status" value="1"/>
</dbReference>
<dbReference type="InterPro" id="IPR036420">
    <property type="entry name" value="BRCT_dom_sf"/>
</dbReference>
<dbReference type="SUPFAM" id="SSF46689">
    <property type="entry name" value="Homeodomain-like"/>
    <property type="match status" value="2"/>
</dbReference>
<dbReference type="GO" id="GO:0031848">
    <property type="term" value="P:protection from non-homologous end joining at telomere"/>
    <property type="evidence" value="ECO:0007669"/>
    <property type="project" value="TreeGrafter"/>
</dbReference>
<dbReference type="Pfam" id="PF11626">
    <property type="entry name" value="Rap1_C"/>
    <property type="match status" value="1"/>
</dbReference>
<dbReference type="Gene3D" id="1.10.150.60">
    <property type="entry name" value="ARID DNA-binding domain"/>
    <property type="match status" value="1"/>
</dbReference>
<feature type="domain" description="ARID" evidence="11">
    <location>
        <begin position="487"/>
        <end position="574"/>
    </location>
</feature>
<dbReference type="InterPro" id="IPR001357">
    <property type="entry name" value="BRCT_dom"/>
</dbReference>
<evidence type="ECO:0000256" key="5">
    <source>
        <dbReference type="ARBA" id="ARBA00023159"/>
    </source>
</evidence>
<dbReference type="PROSITE" id="PS51011">
    <property type="entry name" value="ARID"/>
    <property type="match status" value="1"/>
</dbReference>
<dbReference type="InterPro" id="IPR001606">
    <property type="entry name" value="ARID_dom"/>
</dbReference>
<evidence type="ECO:0000259" key="11">
    <source>
        <dbReference type="PROSITE" id="PS51011"/>
    </source>
</evidence>
<feature type="region of interest" description="Disordered" evidence="9">
    <location>
        <begin position="290"/>
        <end position="327"/>
    </location>
</feature>
<evidence type="ECO:0000259" key="10">
    <source>
        <dbReference type="PROSITE" id="PS50030"/>
    </source>
</evidence>
<dbReference type="PANTHER" id="PTHR16466:SF6">
    <property type="entry name" value="TELOMERIC REPEAT-BINDING FACTOR 2-INTERACTING PROTEIN 1"/>
    <property type="match status" value="1"/>
</dbReference>
<feature type="region of interest" description="Disordered" evidence="9">
    <location>
        <begin position="581"/>
        <end position="606"/>
    </location>
</feature>
<dbReference type="Pfam" id="PF08914">
    <property type="entry name" value="Myb_Rap1"/>
    <property type="match status" value="2"/>
</dbReference>
<dbReference type="SMART" id="SM01014">
    <property type="entry name" value="ARID"/>
    <property type="match status" value="1"/>
</dbReference>
<feature type="compositionally biased region" description="Basic and acidic residues" evidence="9">
    <location>
        <begin position="294"/>
        <end position="305"/>
    </location>
</feature>
<feature type="compositionally biased region" description="Basic and acidic residues" evidence="9">
    <location>
        <begin position="314"/>
        <end position="327"/>
    </location>
</feature>
<comment type="subcellular location">
    <subcellularLocation>
        <location evidence="8">Nucleus</location>
    </subcellularLocation>
    <subcellularLocation>
        <location evidence="8">Chromosome</location>
        <location evidence="8">Telomere</location>
    </subcellularLocation>
</comment>
<feature type="region of interest" description="Disordered" evidence="9">
    <location>
        <begin position="451"/>
        <end position="471"/>
    </location>
</feature>
<feature type="compositionally biased region" description="Polar residues" evidence="9">
    <location>
        <begin position="787"/>
        <end position="811"/>
    </location>
</feature>
<comment type="function">
    <text evidence="8">Involved in the regulation of telomere length, clustering and has a specific role in telomere position effect (TPE).</text>
</comment>
<dbReference type="CDD" id="cd11655">
    <property type="entry name" value="rap1_myb-like"/>
    <property type="match status" value="2"/>
</dbReference>
<feature type="domain" description="UBA" evidence="10">
    <location>
        <begin position="856"/>
        <end position="898"/>
    </location>
</feature>
<evidence type="ECO:0000256" key="8">
    <source>
        <dbReference type="RuleBase" id="RU367107"/>
    </source>
</evidence>
<dbReference type="SMART" id="SM00501">
    <property type="entry name" value="BRIGHT"/>
    <property type="match status" value="1"/>
</dbReference>
<evidence type="ECO:0000256" key="7">
    <source>
        <dbReference type="ARBA" id="ARBA00023242"/>
    </source>
</evidence>
<evidence type="ECO:0000256" key="4">
    <source>
        <dbReference type="ARBA" id="ARBA00023015"/>
    </source>
</evidence>
<dbReference type="Proteomes" id="UP001321760">
    <property type="component" value="Unassembled WGS sequence"/>
</dbReference>
<feature type="compositionally biased region" description="Acidic residues" evidence="9">
    <location>
        <begin position="462"/>
        <end position="471"/>
    </location>
</feature>
<dbReference type="InterPro" id="IPR036431">
    <property type="entry name" value="ARID_dom_sf"/>
</dbReference>
<dbReference type="InterPro" id="IPR021661">
    <property type="entry name" value="Rap1_C"/>
</dbReference>
<keyword evidence="7 8" id="KW-0539">Nucleus</keyword>
<feature type="region of interest" description="Disordered" evidence="9">
    <location>
        <begin position="177"/>
        <end position="236"/>
    </location>
</feature>
<dbReference type="Gene3D" id="1.10.10.60">
    <property type="entry name" value="Homeodomain-like"/>
    <property type="match status" value="2"/>
</dbReference>
<feature type="region of interest" description="Disordered" evidence="9">
    <location>
        <begin position="102"/>
        <end position="122"/>
    </location>
</feature>
<dbReference type="Gene3D" id="1.10.10.2170">
    <property type="match status" value="1"/>
</dbReference>
<evidence type="ECO:0000256" key="1">
    <source>
        <dbReference type="ARBA" id="ARBA00010467"/>
    </source>
</evidence>
<dbReference type="InterPro" id="IPR038104">
    <property type="entry name" value="Rap1_C_sf"/>
</dbReference>
<dbReference type="Pfam" id="PF16589">
    <property type="entry name" value="BRCT_2"/>
    <property type="match status" value="1"/>
</dbReference>
<reference evidence="12" key="2">
    <citation type="submission" date="2023-05" db="EMBL/GenBank/DDBJ databases">
        <authorList>
            <consortium name="Lawrence Berkeley National Laboratory"/>
            <person name="Steindorff A."/>
            <person name="Hensen N."/>
            <person name="Bonometti L."/>
            <person name="Westerberg I."/>
            <person name="Brannstrom I.O."/>
            <person name="Guillou S."/>
            <person name="Cros-Aarteil S."/>
            <person name="Calhoun S."/>
            <person name="Haridas S."/>
            <person name="Kuo A."/>
            <person name="Mondo S."/>
            <person name="Pangilinan J."/>
            <person name="Riley R."/>
            <person name="Labutti K."/>
            <person name="Andreopoulos B."/>
            <person name="Lipzen A."/>
            <person name="Chen C."/>
            <person name="Yanf M."/>
            <person name="Daum C."/>
            <person name="Ng V."/>
            <person name="Clum A."/>
            <person name="Ohm R."/>
            <person name="Martin F."/>
            <person name="Silar P."/>
            <person name="Natvig D."/>
            <person name="Lalanne C."/>
            <person name="Gautier V."/>
            <person name="Ament-Velasquez S.L."/>
            <person name="Kruys A."/>
            <person name="Hutchinson M.I."/>
            <person name="Powell A.J."/>
            <person name="Barry K."/>
            <person name="Miller A.N."/>
            <person name="Grigoriev I.V."/>
            <person name="Debuchy R."/>
            <person name="Gladieux P."/>
            <person name="Thoren M.H."/>
            <person name="Johannesson H."/>
        </authorList>
    </citation>
    <scope>NUCLEOTIDE SEQUENCE</scope>
    <source>
        <strain evidence="12">PSN243</strain>
    </source>
</reference>
<accession>A0AAV9G999</accession>
<gene>
    <name evidence="12" type="ORF">QBC34DRAFT_385074</name>
</gene>
<dbReference type="PANTHER" id="PTHR16466">
    <property type="entry name" value="TELOMERE REPEAT-BINDING FACTOR 2-INTERACTING PROTEIN 1"/>
    <property type="match status" value="1"/>
</dbReference>
<keyword evidence="2 8" id="KW-0158">Chromosome</keyword>
<dbReference type="InterPro" id="IPR015010">
    <property type="entry name" value="TERF2IP_Myb"/>
</dbReference>
<feature type="compositionally biased region" description="Polar residues" evidence="9">
    <location>
        <begin position="828"/>
        <end position="850"/>
    </location>
</feature>
<dbReference type="GO" id="GO:0010833">
    <property type="term" value="P:telomere maintenance via telomere lengthening"/>
    <property type="evidence" value="ECO:0007669"/>
    <property type="project" value="UniProtKB-UniRule"/>
</dbReference>
<dbReference type="Gene3D" id="3.40.50.10190">
    <property type="entry name" value="BRCT domain"/>
    <property type="match status" value="1"/>
</dbReference>
<name>A0AAV9G999_9PEZI</name>
<dbReference type="InterPro" id="IPR009057">
    <property type="entry name" value="Homeodomain-like_sf"/>
</dbReference>
<comment type="similarity">
    <text evidence="1 8">Belongs to the RAP1 family.</text>
</comment>
<sequence length="992" mass="111458">MSATVVYNDVDDVDDVNGECRGTLFGGVKFYVHQRVPSRNQLLGDIKVNGGKIVQLEKFADVKIGDHARKDAPPGFVSWKYIADSIQCANLCNIDDYKIGGNAPRPVGGPQPQRSTRSRFTADEDKRITQWIVREIDLRRRSMAEIYQKAAEEFPTHTWQSIENRWKKKLRLEWEKQQEKQPLSENDGRVSAVVNAPSPSPSPSPQPVRRGRASVVSPISDESRQQSPKVAVKKRTRFTQEDDTILRNWVKGREGEGLRGNKIYKELEEQHPHHSYQSWRDRWIRLSLNPQTSKDSDPDPRDFKPASRTLNPQKADENARRGHQAHETFRTVTTTVESTSRIAAPRVSMETVVARRAAQQIRPHSNTTLTPVSSAADPGRSFFSGSSNFLAQTREREAKLRRVKAARKIQRTWRSYHTRLLVCRCLDDITRLLPLAKGALVRRRLGELRAEVKPEPNSSEPDLSDPDLGETDDPAQGFRFMPLSKVPTPKEQFYIDIQTFYEAAKIKQVPWVEVGRKSIELWDLWDAVTSQGETRDWEEIADSLGIDLMENPKASGQLKGVFEKHLGEFEDMVRSFEAEPVDDGDDITASEPGSPGSEQFPSSPPIASLKRSFGAAMLSSSFGISSPSKRRRFELHQEIPYTPDKQSVDRTPGLRDNLLSTPIGIRLKSLHSSPQQLPAPSIAAMEPETQDFQFGEGAEESRSSPSHHLRSGIERESVLSALPTNETLRRDKAPLPADVNSESDSDEYFGPPPRAAPHGDQTTARNSVQNMPRQTLPGKQLAARRAVSSTTNQASAHEPASTMSLPNLLNRNQHRAQRPQTRPRRPLNTGQSLRESFSPAPSQNTRTNPSVPLPRNLGKESSAVERFESLGYTRPIVEKALRATTGDIGLAGQLMEANKTGIPNDVAGVWTQDDDNNLRKICEVDFGKEHRGTEIERLKCKWAKDAKEKLESKHGVERCDARRVYLQELEKAAAAERAKRKRVDWRAALRDS</sequence>
<evidence type="ECO:0000313" key="12">
    <source>
        <dbReference type="EMBL" id="KAK4444699.1"/>
    </source>
</evidence>
<feature type="region of interest" description="Disordered" evidence="9">
    <location>
        <begin position="693"/>
        <end position="860"/>
    </location>
</feature>
<protein>
    <recommendedName>
        <fullName evidence="8">DNA-binding protein RAP1</fullName>
    </recommendedName>
</protein>
<proteinExistence type="inferred from homology"/>
<dbReference type="Pfam" id="PF01388">
    <property type="entry name" value="ARID"/>
    <property type="match status" value="1"/>
</dbReference>
<comment type="caution">
    <text evidence="12">The sequence shown here is derived from an EMBL/GenBank/DDBJ whole genome shotgun (WGS) entry which is preliminary data.</text>
</comment>
<evidence type="ECO:0000256" key="3">
    <source>
        <dbReference type="ARBA" id="ARBA00022895"/>
    </source>
</evidence>
<evidence type="ECO:0000256" key="2">
    <source>
        <dbReference type="ARBA" id="ARBA00022454"/>
    </source>
</evidence>
<keyword evidence="6" id="KW-0804">Transcription</keyword>
<evidence type="ECO:0000256" key="6">
    <source>
        <dbReference type="ARBA" id="ARBA00023163"/>
    </source>
</evidence>
<keyword evidence="5" id="KW-0010">Activator</keyword>
<keyword evidence="13" id="KW-1185">Reference proteome</keyword>
<comment type="subunit">
    <text evidence="8">Homodimer.</text>
</comment>
<dbReference type="EMBL" id="MU865974">
    <property type="protein sequence ID" value="KAK4444699.1"/>
    <property type="molecule type" value="Genomic_DNA"/>
</dbReference>
<keyword evidence="4" id="KW-0805">Transcription regulation</keyword>
<feature type="compositionally biased region" description="Polar residues" evidence="9">
    <location>
        <begin position="760"/>
        <end position="773"/>
    </location>
</feature>
<organism evidence="12 13">
    <name type="scientific">Podospora aff. communis PSN243</name>
    <dbReference type="NCBI Taxonomy" id="3040156"/>
    <lineage>
        <taxon>Eukaryota</taxon>
        <taxon>Fungi</taxon>
        <taxon>Dikarya</taxon>
        <taxon>Ascomycota</taxon>
        <taxon>Pezizomycotina</taxon>
        <taxon>Sordariomycetes</taxon>
        <taxon>Sordariomycetidae</taxon>
        <taxon>Sordariales</taxon>
        <taxon>Podosporaceae</taxon>
        <taxon>Podospora</taxon>
    </lineage>
</organism>